<dbReference type="AlphaFoldDB" id="A0A0A8ZLA0"/>
<sequence>MHSQSYVDCGCCGVNWRSL</sequence>
<reference evidence="1" key="1">
    <citation type="submission" date="2014-09" db="EMBL/GenBank/DDBJ databases">
        <authorList>
            <person name="Magalhaes I.L.F."/>
            <person name="Oliveira U."/>
            <person name="Santos F.R."/>
            <person name="Vidigal T.H.D.A."/>
            <person name="Brescovit A.D."/>
            <person name="Santos A.J."/>
        </authorList>
    </citation>
    <scope>NUCLEOTIDE SEQUENCE</scope>
    <source>
        <tissue evidence="1">Shoot tissue taken approximately 20 cm above the soil surface</tissue>
    </source>
</reference>
<evidence type="ECO:0000313" key="1">
    <source>
        <dbReference type="EMBL" id="JAD40174.1"/>
    </source>
</evidence>
<accession>A0A0A8ZLA0</accession>
<organism evidence="1">
    <name type="scientific">Arundo donax</name>
    <name type="common">Giant reed</name>
    <name type="synonym">Donax arundinaceus</name>
    <dbReference type="NCBI Taxonomy" id="35708"/>
    <lineage>
        <taxon>Eukaryota</taxon>
        <taxon>Viridiplantae</taxon>
        <taxon>Streptophyta</taxon>
        <taxon>Embryophyta</taxon>
        <taxon>Tracheophyta</taxon>
        <taxon>Spermatophyta</taxon>
        <taxon>Magnoliopsida</taxon>
        <taxon>Liliopsida</taxon>
        <taxon>Poales</taxon>
        <taxon>Poaceae</taxon>
        <taxon>PACMAD clade</taxon>
        <taxon>Arundinoideae</taxon>
        <taxon>Arundineae</taxon>
        <taxon>Arundo</taxon>
    </lineage>
</organism>
<dbReference type="EMBL" id="GBRH01257721">
    <property type="protein sequence ID" value="JAD40174.1"/>
    <property type="molecule type" value="Transcribed_RNA"/>
</dbReference>
<protein>
    <submittedName>
        <fullName evidence="1">Uncharacterized protein</fullName>
    </submittedName>
</protein>
<reference evidence="1" key="2">
    <citation type="journal article" date="2015" name="Data Brief">
        <title>Shoot transcriptome of the giant reed, Arundo donax.</title>
        <authorList>
            <person name="Barrero R.A."/>
            <person name="Guerrero F.D."/>
            <person name="Moolhuijzen P."/>
            <person name="Goolsby J.A."/>
            <person name="Tidwell J."/>
            <person name="Bellgard S.E."/>
            <person name="Bellgard M.I."/>
        </authorList>
    </citation>
    <scope>NUCLEOTIDE SEQUENCE</scope>
    <source>
        <tissue evidence="1">Shoot tissue taken approximately 20 cm above the soil surface</tissue>
    </source>
</reference>
<name>A0A0A8ZLA0_ARUDO</name>
<proteinExistence type="predicted"/>